<dbReference type="SUPFAM" id="SSF103088">
    <property type="entry name" value="OmpA-like"/>
    <property type="match status" value="1"/>
</dbReference>
<dbReference type="InterPro" id="IPR036737">
    <property type="entry name" value="OmpA-like_sf"/>
</dbReference>
<dbReference type="PRINTS" id="PR01021">
    <property type="entry name" value="OMPADOMAIN"/>
</dbReference>
<keyword evidence="10" id="KW-0175">Coiled coil</keyword>
<evidence type="ECO:0000256" key="8">
    <source>
        <dbReference type="ARBA" id="ARBA00023237"/>
    </source>
</evidence>
<keyword evidence="14" id="KW-1185">Reference proteome</keyword>
<dbReference type="InterPro" id="IPR011250">
    <property type="entry name" value="OMP/PagP_B-barrel"/>
</dbReference>
<keyword evidence="4" id="KW-0812">Transmembrane</keyword>
<evidence type="ECO:0000256" key="10">
    <source>
        <dbReference type="SAM" id="Coils"/>
    </source>
</evidence>
<dbReference type="Pfam" id="PF00691">
    <property type="entry name" value="OmpA"/>
    <property type="match status" value="1"/>
</dbReference>
<feature type="coiled-coil region" evidence="10">
    <location>
        <begin position="216"/>
        <end position="284"/>
    </location>
</feature>
<dbReference type="PROSITE" id="PS51123">
    <property type="entry name" value="OMPA_2"/>
    <property type="match status" value="1"/>
</dbReference>
<feature type="chain" id="PRO_5045884246" evidence="11">
    <location>
        <begin position="22"/>
        <end position="394"/>
    </location>
</feature>
<evidence type="ECO:0000313" key="13">
    <source>
        <dbReference type="EMBL" id="MDT0622655.1"/>
    </source>
</evidence>
<dbReference type="EMBL" id="JAVRHU010000004">
    <property type="protein sequence ID" value="MDT0622655.1"/>
    <property type="molecule type" value="Genomic_DNA"/>
</dbReference>
<evidence type="ECO:0000256" key="3">
    <source>
        <dbReference type="ARBA" id="ARBA00022452"/>
    </source>
</evidence>
<dbReference type="SUPFAM" id="SSF56925">
    <property type="entry name" value="OMPA-like"/>
    <property type="match status" value="1"/>
</dbReference>
<comment type="subcellular location">
    <subcellularLocation>
        <location evidence="1">Cell outer membrane</location>
        <topology evidence="1">Multi-pass membrane protein</topology>
    </subcellularLocation>
</comment>
<feature type="domain" description="OmpA-like" evidence="12">
    <location>
        <begin position="273"/>
        <end position="394"/>
    </location>
</feature>
<organism evidence="13 14">
    <name type="scientific">Croceitalea vernalis</name>
    <dbReference type="NCBI Taxonomy" id="3075599"/>
    <lineage>
        <taxon>Bacteria</taxon>
        <taxon>Pseudomonadati</taxon>
        <taxon>Bacteroidota</taxon>
        <taxon>Flavobacteriia</taxon>
        <taxon>Flavobacteriales</taxon>
        <taxon>Flavobacteriaceae</taxon>
        <taxon>Croceitalea</taxon>
    </lineage>
</organism>
<keyword evidence="6" id="KW-0626">Porin</keyword>
<evidence type="ECO:0000256" key="2">
    <source>
        <dbReference type="ARBA" id="ARBA00022448"/>
    </source>
</evidence>
<dbReference type="InterPro" id="IPR006664">
    <property type="entry name" value="OMP_bac"/>
</dbReference>
<keyword evidence="8" id="KW-0998">Cell outer membrane</keyword>
<evidence type="ECO:0000313" key="14">
    <source>
        <dbReference type="Proteomes" id="UP001250662"/>
    </source>
</evidence>
<protein>
    <submittedName>
        <fullName evidence="13">OmpA family protein</fullName>
    </submittedName>
</protein>
<evidence type="ECO:0000256" key="5">
    <source>
        <dbReference type="ARBA" id="ARBA00023065"/>
    </source>
</evidence>
<dbReference type="Proteomes" id="UP001250662">
    <property type="component" value="Unassembled WGS sequence"/>
</dbReference>
<dbReference type="InterPro" id="IPR050330">
    <property type="entry name" value="Bact_OuterMem_StrucFunc"/>
</dbReference>
<dbReference type="Gene3D" id="3.30.1330.60">
    <property type="entry name" value="OmpA-like domain"/>
    <property type="match status" value="1"/>
</dbReference>
<gene>
    <name evidence="13" type="ORF">RM520_13580</name>
</gene>
<reference evidence="13 14" key="1">
    <citation type="submission" date="2023-09" db="EMBL/GenBank/DDBJ databases">
        <authorList>
            <person name="Rey-Velasco X."/>
        </authorList>
    </citation>
    <scope>NUCLEOTIDE SEQUENCE [LARGE SCALE GENOMIC DNA]</scope>
    <source>
        <strain evidence="13 14">P007</strain>
    </source>
</reference>
<keyword evidence="5" id="KW-0406">Ion transport</keyword>
<proteinExistence type="predicted"/>
<dbReference type="InterPro" id="IPR006665">
    <property type="entry name" value="OmpA-like"/>
</dbReference>
<keyword evidence="2" id="KW-0813">Transport</keyword>
<keyword evidence="11" id="KW-0732">Signal</keyword>
<evidence type="ECO:0000256" key="6">
    <source>
        <dbReference type="ARBA" id="ARBA00023114"/>
    </source>
</evidence>
<keyword evidence="3" id="KW-1134">Transmembrane beta strand</keyword>
<evidence type="ECO:0000259" key="12">
    <source>
        <dbReference type="PROSITE" id="PS51123"/>
    </source>
</evidence>
<accession>A0ABU3BKH3</accession>
<evidence type="ECO:0000256" key="9">
    <source>
        <dbReference type="PROSITE-ProRule" id="PRU00473"/>
    </source>
</evidence>
<evidence type="ECO:0000256" key="4">
    <source>
        <dbReference type="ARBA" id="ARBA00022692"/>
    </source>
</evidence>
<dbReference type="PANTHER" id="PTHR30329">
    <property type="entry name" value="STATOR ELEMENT OF FLAGELLAR MOTOR COMPLEX"/>
    <property type="match status" value="1"/>
</dbReference>
<name>A0ABU3BKH3_9FLAO</name>
<evidence type="ECO:0000256" key="7">
    <source>
        <dbReference type="ARBA" id="ARBA00023136"/>
    </source>
</evidence>
<dbReference type="RefSeq" id="WP_311386386.1">
    <property type="nucleotide sequence ID" value="NZ_JAVRHU010000004.1"/>
</dbReference>
<sequence length="394" mass="44681">MKSFRLILFVFLSTCAQFIWSQGQDIQLTKKDSIVVNSWVFGLGFNAVDDAGSEFENVFNFSDNWNAVPYPSRISIGRYFKNGLGLEAVGSYNVYKEGKMVDGLLNMEDIDYYALDLRVNYDLNKIIGETGFFDPYVGVGLGYTDANNQGRGTYNASVGFRTWISENWGLDFSSTGKWTMNSENSTNHIQHAAGAVYRFGIEKGLSTRGLEKLALLEELEKENQRVQDSIAAADEAERRAKELADRLKREEEAAKLAALEKEKLEKENSKRNLVENEIKELGNVYFDLNSSYLSDNDKTLLDKLVDILNNNPTLVIKITSHTDSRGADKYNLWLSARRLERTLNYLSEKGIASSRIQSEAKGEVELTNECDDDVYCSEEKHSRNRRSEFSIIKI</sequence>
<feature type="signal peptide" evidence="11">
    <location>
        <begin position="1"/>
        <end position="21"/>
    </location>
</feature>
<evidence type="ECO:0000256" key="1">
    <source>
        <dbReference type="ARBA" id="ARBA00004571"/>
    </source>
</evidence>
<dbReference type="Gene3D" id="2.40.160.20">
    <property type="match status" value="1"/>
</dbReference>
<comment type="caution">
    <text evidence="13">The sequence shown here is derived from an EMBL/GenBank/DDBJ whole genome shotgun (WGS) entry which is preliminary data.</text>
</comment>
<dbReference type="CDD" id="cd07185">
    <property type="entry name" value="OmpA_C-like"/>
    <property type="match status" value="1"/>
</dbReference>
<keyword evidence="7 9" id="KW-0472">Membrane</keyword>
<evidence type="ECO:0000256" key="11">
    <source>
        <dbReference type="SAM" id="SignalP"/>
    </source>
</evidence>
<dbReference type="PANTHER" id="PTHR30329:SF21">
    <property type="entry name" value="LIPOPROTEIN YIAD-RELATED"/>
    <property type="match status" value="1"/>
</dbReference>